<feature type="domain" description="Methyltransferase type 11" evidence="1">
    <location>
        <begin position="47"/>
        <end position="137"/>
    </location>
</feature>
<dbReference type="RefSeq" id="WP_344040829.1">
    <property type="nucleotide sequence ID" value="NZ_BAAAKE010000025.1"/>
</dbReference>
<evidence type="ECO:0000313" key="3">
    <source>
        <dbReference type="Proteomes" id="UP001595833"/>
    </source>
</evidence>
<dbReference type="GO" id="GO:0032259">
    <property type="term" value="P:methylation"/>
    <property type="evidence" value="ECO:0007669"/>
    <property type="project" value="UniProtKB-KW"/>
</dbReference>
<keyword evidence="2" id="KW-0489">Methyltransferase</keyword>
<comment type="caution">
    <text evidence="2">The sequence shown here is derived from an EMBL/GenBank/DDBJ whole genome shotgun (WGS) entry which is preliminary data.</text>
</comment>
<keyword evidence="2" id="KW-0808">Transferase</keyword>
<dbReference type="PANTHER" id="PTHR43591">
    <property type="entry name" value="METHYLTRANSFERASE"/>
    <property type="match status" value="1"/>
</dbReference>
<reference evidence="3" key="1">
    <citation type="journal article" date="2019" name="Int. J. Syst. Evol. Microbiol.">
        <title>The Global Catalogue of Microorganisms (GCM) 10K type strain sequencing project: providing services to taxonomists for standard genome sequencing and annotation.</title>
        <authorList>
            <consortium name="The Broad Institute Genomics Platform"/>
            <consortium name="The Broad Institute Genome Sequencing Center for Infectious Disease"/>
            <person name="Wu L."/>
            <person name="Ma J."/>
        </authorList>
    </citation>
    <scope>NUCLEOTIDE SEQUENCE [LARGE SCALE GENOMIC DNA]</scope>
    <source>
        <strain evidence="3">KCTC 12848</strain>
    </source>
</reference>
<sequence length="268" mass="27606">MTVFDQAERRTWAGRADAYASSFAALCAHTVPALLDAAGVRGGLRVLDVGTGTGTAASAAVDRGALVTAVDAEPGMVELAARAAPGVDVRVAALPDLPFADDSFDAVVGNFVLNHVGRPRAAVAELRRVTRAGGRVALTLWATPPAPGQALLGRAVQAAGATRPAHLPTLAPEDDFPRTERGLVALFGEAGLAEASCRALDWDHVTTPERWWSGPAAGVATIGQVITGQPPEVVARVKAHYDELCAEFAGPDGTLVLPHTALIAHGRA</sequence>
<evidence type="ECO:0000313" key="2">
    <source>
        <dbReference type="EMBL" id="MFC5055867.1"/>
    </source>
</evidence>
<dbReference type="InterPro" id="IPR013216">
    <property type="entry name" value="Methyltransf_11"/>
</dbReference>
<protein>
    <submittedName>
        <fullName evidence="2">Class I SAM-dependent methyltransferase</fullName>
        <ecNumber evidence="2">2.1.1.-</ecNumber>
    </submittedName>
</protein>
<dbReference type="SUPFAM" id="SSF53335">
    <property type="entry name" value="S-adenosyl-L-methionine-dependent methyltransferases"/>
    <property type="match status" value="1"/>
</dbReference>
<gene>
    <name evidence="2" type="ORF">ACFPFM_19160</name>
</gene>
<dbReference type="InterPro" id="IPR029063">
    <property type="entry name" value="SAM-dependent_MTases_sf"/>
</dbReference>
<proteinExistence type="predicted"/>
<dbReference type="Proteomes" id="UP001595833">
    <property type="component" value="Unassembled WGS sequence"/>
</dbReference>
<dbReference type="EC" id="2.1.1.-" evidence="2"/>
<dbReference type="Pfam" id="PF08241">
    <property type="entry name" value="Methyltransf_11"/>
    <property type="match status" value="1"/>
</dbReference>
<name>A0ABV9Y293_9PSEU</name>
<accession>A0ABV9Y293</accession>
<dbReference type="EMBL" id="JBHSJB010000017">
    <property type="protein sequence ID" value="MFC5055867.1"/>
    <property type="molecule type" value="Genomic_DNA"/>
</dbReference>
<evidence type="ECO:0000259" key="1">
    <source>
        <dbReference type="Pfam" id="PF08241"/>
    </source>
</evidence>
<dbReference type="GO" id="GO:0008168">
    <property type="term" value="F:methyltransferase activity"/>
    <property type="evidence" value="ECO:0007669"/>
    <property type="project" value="UniProtKB-KW"/>
</dbReference>
<organism evidence="2 3">
    <name type="scientific">Saccharothrix xinjiangensis</name>
    <dbReference type="NCBI Taxonomy" id="204798"/>
    <lineage>
        <taxon>Bacteria</taxon>
        <taxon>Bacillati</taxon>
        <taxon>Actinomycetota</taxon>
        <taxon>Actinomycetes</taxon>
        <taxon>Pseudonocardiales</taxon>
        <taxon>Pseudonocardiaceae</taxon>
        <taxon>Saccharothrix</taxon>
    </lineage>
</organism>
<keyword evidence="3" id="KW-1185">Reference proteome</keyword>
<dbReference type="Gene3D" id="3.40.50.150">
    <property type="entry name" value="Vaccinia Virus protein VP39"/>
    <property type="match status" value="1"/>
</dbReference>
<dbReference type="CDD" id="cd02440">
    <property type="entry name" value="AdoMet_MTases"/>
    <property type="match status" value="1"/>
</dbReference>